<dbReference type="EMBL" id="RNRV01000003">
    <property type="protein sequence ID" value="MHO03352.1"/>
    <property type="molecule type" value="Genomic_DNA"/>
</dbReference>
<protein>
    <recommendedName>
        <fullName evidence="2">Anti-sigma factor antagonist</fullName>
    </recommendedName>
</protein>
<dbReference type="InterPro" id="IPR052746">
    <property type="entry name" value="MlaB_ABC_Transporter"/>
</dbReference>
<dbReference type="Gene3D" id="3.30.750.24">
    <property type="entry name" value="STAS domain"/>
    <property type="match status" value="1"/>
</dbReference>
<evidence type="ECO:0000256" key="1">
    <source>
        <dbReference type="ARBA" id="ARBA00009013"/>
    </source>
</evidence>
<dbReference type="Pfam" id="PF13466">
    <property type="entry name" value="STAS_2"/>
    <property type="match status" value="1"/>
</dbReference>
<dbReference type="PROSITE" id="PS50801">
    <property type="entry name" value="STAS"/>
    <property type="match status" value="1"/>
</dbReference>
<feature type="domain" description="STAS" evidence="3">
    <location>
        <begin position="1"/>
        <end position="108"/>
    </location>
</feature>
<dbReference type="GO" id="GO:0043856">
    <property type="term" value="F:anti-sigma factor antagonist activity"/>
    <property type="evidence" value="ECO:0007669"/>
    <property type="project" value="InterPro"/>
</dbReference>
<reference evidence="4" key="1">
    <citation type="submission" date="2018-10" db="EMBL/GenBank/DDBJ databases">
        <authorList>
            <consortium name="NARMS: The National Antimicrobial Resistance Monitoring System"/>
        </authorList>
    </citation>
    <scope>NUCLEOTIDE SEQUENCE [LARGE SCALE GENOMIC DNA]</scope>
    <source>
        <strain evidence="4">CVM N17EC0388</strain>
    </source>
</reference>
<organism evidence="4">
    <name type="scientific">Escherichia coli</name>
    <dbReference type="NCBI Taxonomy" id="562"/>
    <lineage>
        <taxon>Bacteria</taxon>
        <taxon>Pseudomonadati</taxon>
        <taxon>Pseudomonadota</taxon>
        <taxon>Gammaproteobacteria</taxon>
        <taxon>Enterobacterales</taxon>
        <taxon>Enterobacteriaceae</taxon>
        <taxon>Escherichia</taxon>
    </lineage>
</organism>
<dbReference type="PANTHER" id="PTHR35849:SF2">
    <property type="entry name" value="BLR2341 PROTEIN"/>
    <property type="match status" value="1"/>
</dbReference>
<comment type="similarity">
    <text evidence="1 2">Belongs to the anti-sigma-factor antagonist family.</text>
</comment>
<dbReference type="PANTHER" id="PTHR35849">
    <property type="entry name" value="BLR2341 PROTEIN"/>
    <property type="match status" value="1"/>
</dbReference>
<gene>
    <name evidence="4" type="ORF">D9F05_03000</name>
</gene>
<name>A0A3L0VTV2_ECOLX</name>
<dbReference type="InterPro" id="IPR003658">
    <property type="entry name" value="Anti-sigma_ant"/>
</dbReference>
<accession>A0A3L0VTV2</accession>
<evidence type="ECO:0000313" key="4">
    <source>
        <dbReference type="EMBL" id="MHO03352.1"/>
    </source>
</evidence>
<dbReference type="InterPro" id="IPR036513">
    <property type="entry name" value="STAS_dom_sf"/>
</dbReference>
<evidence type="ECO:0000256" key="2">
    <source>
        <dbReference type="RuleBase" id="RU003749"/>
    </source>
</evidence>
<comment type="caution">
    <text evidence="4">The sequence shown here is derived from an EMBL/GenBank/DDBJ whole genome shotgun (WGS) entry which is preliminary data.</text>
</comment>
<dbReference type="SUPFAM" id="SSF52091">
    <property type="entry name" value="SpoIIaa-like"/>
    <property type="match status" value="1"/>
</dbReference>
<evidence type="ECO:0000259" key="3">
    <source>
        <dbReference type="PROSITE" id="PS50801"/>
    </source>
</evidence>
<dbReference type="InterPro" id="IPR002645">
    <property type="entry name" value="STAS_dom"/>
</dbReference>
<dbReference type="InterPro" id="IPR058548">
    <property type="entry name" value="MlaB-like_STAS"/>
</dbReference>
<dbReference type="CDD" id="cd07043">
    <property type="entry name" value="STAS_anti-anti-sigma_factors"/>
    <property type="match status" value="1"/>
</dbReference>
<proteinExistence type="inferred from homology"/>
<sequence>MPLHIETGEHKTLVKVSGEMTIYTAAELKQALTPLLYRQQTLELDLSGVSEMDSAGLQLLLAAKKTMQRGGYPLHLVMHSHAVLDALELCQLAAFFGDPTLIPHADHA</sequence>
<dbReference type="AlphaFoldDB" id="A0A3L0VTV2"/>
<dbReference type="NCBIfam" id="TIGR00377">
    <property type="entry name" value="ant_ant_sig"/>
    <property type="match status" value="1"/>
</dbReference>